<comment type="caution">
    <text evidence="1">The sequence shown here is derived from an EMBL/GenBank/DDBJ whole genome shotgun (WGS) entry which is preliminary data.</text>
</comment>
<accession>U2LF52</accession>
<evidence type="ECO:0000313" key="2">
    <source>
        <dbReference type="Proteomes" id="UP000017023"/>
    </source>
</evidence>
<evidence type="ECO:0000313" key="1">
    <source>
        <dbReference type="EMBL" id="ERK02936.1"/>
    </source>
</evidence>
<dbReference type="EMBL" id="AWGW01000003">
    <property type="protein sequence ID" value="ERK02936.1"/>
    <property type="molecule type" value="Genomic_DNA"/>
</dbReference>
<dbReference type="Proteomes" id="UP000017023">
    <property type="component" value="Unassembled WGS sequence"/>
</dbReference>
<sequence length="51" mass="5617">MNAGNDGNNGIKTAEFQPDIKQKVLSSATNTIPKHRLKNYLLCDSTLQLSQ</sequence>
<proteinExistence type="predicted"/>
<dbReference type="AlphaFoldDB" id="U2LF52"/>
<name>U2LF52_9BACT</name>
<protein>
    <submittedName>
        <fullName evidence="1">Uncharacterized protein</fullName>
    </submittedName>
</protein>
<organism evidence="1 2">
    <name type="scientific">Segatella salivae F0493</name>
    <dbReference type="NCBI Taxonomy" id="1395125"/>
    <lineage>
        <taxon>Bacteria</taxon>
        <taxon>Pseudomonadati</taxon>
        <taxon>Bacteroidota</taxon>
        <taxon>Bacteroidia</taxon>
        <taxon>Bacteroidales</taxon>
        <taxon>Prevotellaceae</taxon>
        <taxon>Segatella</taxon>
    </lineage>
</organism>
<gene>
    <name evidence="1" type="ORF">HMPREF9145_1585</name>
</gene>
<reference evidence="1 2" key="1">
    <citation type="submission" date="2013-08" db="EMBL/GenBank/DDBJ databases">
        <authorList>
            <person name="Durkin A.S."/>
            <person name="Haft D.R."/>
            <person name="McCorrison J."/>
            <person name="Torralba M."/>
            <person name="Gillis M."/>
            <person name="Haft D.H."/>
            <person name="Methe B."/>
            <person name="Sutton G."/>
            <person name="Nelson K.E."/>
        </authorList>
    </citation>
    <scope>NUCLEOTIDE SEQUENCE [LARGE SCALE GENOMIC DNA]</scope>
    <source>
        <strain evidence="1 2">F0493</strain>
    </source>
</reference>